<dbReference type="PANTHER" id="PTHR43471">
    <property type="entry name" value="ABC TRANSPORTER PERMEASE"/>
    <property type="match status" value="1"/>
</dbReference>
<reference evidence="3" key="1">
    <citation type="submission" date="2016-04" db="EMBL/GenBank/DDBJ databases">
        <authorList>
            <person name="Tagini F."/>
        </authorList>
    </citation>
    <scope>NUCLEOTIDE SEQUENCE [LARGE SCALE GENOMIC DNA]</scope>
    <source>
        <strain evidence="3">CHUV0807</strain>
    </source>
</reference>
<evidence type="ECO:0000313" key="3">
    <source>
        <dbReference type="Proteomes" id="UP000190837"/>
    </source>
</evidence>
<dbReference type="EMBL" id="FKLO01000050">
    <property type="protein sequence ID" value="SAY97306.1"/>
    <property type="molecule type" value="Genomic_DNA"/>
</dbReference>
<protein>
    <submittedName>
        <fullName evidence="2">Nitrous oxide reductase maturation transmembrane protein NosY</fullName>
    </submittedName>
</protein>
<proteinExistence type="predicted"/>
<dbReference type="Pfam" id="PF12679">
    <property type="entry name" value="ABC2_membrane_2"/>
    <property type="match status" value="1"/>
</dbReference>
<dbReference type="Proteomes" id="UP000190837">
    <property type="component" value="Unassembled WGS sequence"/>
</dbReference>
<feature type="transmembrane region" description="Helical" evidence="1">
    <location>
        <begin position="54"/>
        <end position="79"/>
    </location>
</feature>
<accession>A0A1C3HP73</accession>
<feature type="transmembrane region" description="Helical" evidence="1">
    <location>
        <begin position="184"/>
        <end position="204"/>
    </location>
</feature>
<feature type="transmembrane region" description="Helical" evidence="1">
    <location>
        <begin position="153"/>
        <end position="172"/>
    </location>
</feature>
<keyword evidence="1" id="KW-0472">Membrane</keyword>
<dbReference type="AlphaFoldDB" id="A0A1C3HP73"/>
<dbReference type="GO" id="GO:0140359">
    <property type="term" value="F:ABC-type transporter activity"/>
    <property type="evidence" value="ECO:0007669"/>
    <property type="project" value="InterPro"/>
</dbReference>
<evidence type="ECO:0000313" key="2">
    <source>
        <dbReference type="EMBL" id="SAY97306.1"/>
    </source>
</evidence>
<gene>
    <name evidence="2" type="ORF">CHUV0807_1526</name>
</gene>
<keyword evidence="1 2" id="KW-0812">Transmembrane</keyword>
<dbReference type="PANTHER" id="PTHR43471:SF1">
    <property type="entry name" value="ABC TRANSPORTER PERMEASE PROTEIN NOSY-RELATED"/>
    <property type="match status" value="1"/>
</dbReference>
<organism evidence="2 3">
    <name type="scientific">Cardiobacterium hominis</name>
    <dbReference type="NCBI Taxonomy" id="2718"/>
    <lineage>
        <taxon>Bacteria</taxon>
        <taxon>Pseudomonadati</taxon>
        <taxon>Pseudomonadota</taxon>
        <taxon>Gammaproteobacteria</taxon>
        <taxon>Cardiobacteriales</taxon>
        <taxon>Cardiobacteriaceae</taxon>
        <taxon>Cardiobacterium</taxon>
    </lineage>
</organism>
<sequence length="275" mass="29123">MDVFMNTLLTLARKELKDGLRNRWVLAIAILLAAFALTLAFLGSAPAGETKANALAITVVSLATLNIYLIPLIALLLSYDAIVGEIERGTMALLLSYPLSRWQVVAGKFLGQTAILAVAIAIGYFVAGIAVALLHKNTGFSWAVWQPFFKMTFTTLLLGAVFLAIGYVLSAIAKQRGSAAGMAIGVWLFFVLLYDFALLGILIADKGQHIGAAALNALLLANPTDTYRLLNLSGNVASGLGAQGGIAHGVLALVLLAWIAAPLALGIFLFRRKTL</sequence>
<keyword evidence="1" id="KW-1133">Transmembrane helix</keyword>
<feature type="transmembrane region" description="Helical" evidence="1">
    <location>
        <begin position="24"/>
        <end position="42"/>
    </location>
</feature>
<feature type="transmembrane region" description="Helical" evidence="1">
    <location>
        <begin position="109"/>
        <end position="133"/>
    </location>
</feature>
<feature type="transmembrane region" description="Helical" evidence="1">
    <location>
        <begin position="246"/>
        <end position="270"/>
    </location>
</feature>
<name>A0A1C3HP73_9GAMM</name>
<dbReference type="GO" id="GO:0005886">
    <property type="term" value="C:plasma membrane"/>
    <property type="evidence" value="ECO:0007669"/>
    <property type="project" value="UniProtKB-SubCell"/>
</dbReference>
<evidence type="ECO:0000256" key="1">
    <source>
        <dbReference type="SAM" id="Phobius"/>
    </source>
</evidence>